<protein>
    <submittedName>
        <fullName evidence="2">Uncharacterized protein</fullName>
    </submittedName>
</protein>
<sequence>MTIPTTSMYFLIIVLFLTIWNIFWKNDCHARIRFLFASDPENDFDNIAVIILDYTQSLKEVTVYNTNQNKIIFSSL</sequence>
<feature type="transmembrane region" description="Helical" evidence="1">
    <location>
        <begin position="6"/>
        <end position="24"/>
    </location>
</feature>
<reference evidence="2 3" key="1">
    <citation type="submission" date="2024-09" db="EMBL/GenBank/DDBJ databases">
        <authorList>
            <person name="Sun Q."/>
            <person name="Mori K."/>
        </authorList>
    </citation>
    <scope>NUCLEOTIDE SEQUENCE [LARGE SCALE GENOMIC DNA]</scope>
    <source>
        <strain evidence="2 3">CECT 8365</strain>
    </source>
</reference>
<keyword evidence="1" id="KW-0812">Transmembrane</keyword>
<gene>
    <name evidence="2" type="ORF">ACFFVK_18940</name>
</gene>
<keyword evidence="3" id="KW-1185">Reference proteome</keyword>
<proteinExistence type="predicted"/>
<evidence type="ECO:0000256" key="1">
    <source>
        <dbReference type="SAM" id="Phobius"/>
    </source>
</evidence>
<keyword evidence="1" id="KW-0472">Membrane</keyword>
<dbReference type="EMBL" id="JBHMFE010000046">
    <property type="protein sequence ID" value="MFB9110667.1"/>
    <property type="molecule type" value="Genomic_DNA"/>
</dbReference>
<accession>A0ABV5HFI2</accession>
<dbReference type="RefSeq" id="WP_278010524.1">
    <property type="nucleotide sequence ID" value="NZ_CP121112.1"/>
</dbReference>
<comment type="caution">
    <text evidence="2">The sequence shown here is derived from an EMBL/GenBank/DDBJ whole genome shotgun (WGS) entry which is preliminary data.</text>
</comment>
<evidence type="ECO:0000313" key="2">
    <source>
        <dbReference type="EMBL" id="MFB9110667.1"/>
    </source>
</evidence>
<name>A0ABV5HFI2_9FLAO</name>
<evidence type="ECO:0000313" key="3">
    <source>
        <dbReference type="Proteomes" id="UP001589562"/>
    </source>
</evidence>
<organism evidence="2 3">
    <name type="scientific">Flavobacterium gyeonganense</name>
    <dbReference type="NCBI Taxonomy" id="1310418"/>
    <lineage>
        <taxon>Bacteria</taxon>
        <taxon>Pseudomonadati</taxon>
        <taxon>Bacteroidota</taxon>
        <taxon>Flavobacteriia</taxon>
        <taxon>Flavobacteriales</taxon>
        <taxon>Flavobacteriaceae</taxon>
        <taxon>Flavobacterium</taxon>
    </lineage>
</organism>
<keyword evidence="1" id="KW-1133">Transmembrane helix</keyword>
<dbReference type="Proteomes" id="UP001589562">
    <property type="component" value="Unassembled WGS sequence"/>
</dbReference>